<reference evidence="1 2" key="1">
    <citation type="submission" date="2015-05" db="EMBL/GenBank/DDBJ databases">
        <title>Genome sequencing and analysis of members of genus Stenotrophomonas.</title>
        <authorList>
            <person name="Patil P.P."/>
            <person name="Midha S."/>
            <person name="Patil P.B."/>
        </authorList>
    </citation>
    <scope>NUCLEOTIDE SEQUENCE [LARGE SCALE GENOMIC DNA]</scope>
    <source>
        <strain evidence="1 2">DSM 21508</strain>
    </source>
</reference>
<gene>
    <name evidence="1" type="ORF">ABB28_01535</name>
</gene>
<dbReference type="RefSeq" id="WP_057506935.1">
    <property type="nucleotide sequence ID" value="NZ_LDJK01000005.1"/>
</dbReference>
<dbReference type="Proteomes" id="UP000051386">
    <property type="component" value="Unassembled WGS sequence"/>
</dbReference>
<name>A0A0R0D4S8_9GAMM</name>
<dbReference type="InterPro" id="IPR027417">
    <property type="entry name" value="P-loop_NTPase"/>
</dbReference>
<dbReference type="Gene3D" id="3.40.50.300">
    <property type="entry name" value="P-loop containing nucleotide triphosphate hydrolases"/>
    <property type="match status" value="1"/>
</dbReference>
<dbReference type="PANTHER" id="PTHR39206:SF1">
    <property type="entry name" value="SLL8004 PROTEIN"/>
    <property type="match status" value="1"/>
</dbReference>
<evidence type="ECO:0008006" key="3">
    <source>
        <dbReference type="Google" id="ProtNLM"/>
    </source>
</evidence>
<evidence type="ECO:0000313" key="1">
    <source>
        <dbReference type="EMBL" id="KRG77084.1"/>
    </source>
</evidence>
<dbReference type="PATRIC" id="fig|517011.3.peg.2072"/>
<sequence>MSAILVLAGVNGAGKSSLLGSIATAEGLVWFDPDAFTRELVATGCPHDQANSKAWEEGKNRLARAIADGEDHALETTLGGRTISALLREATKTHDVIVWFCGLSSVDLHIQRVAQRIAQGGHAVAEHRIRARHDTSRENLIMLMDALHTVHVYDNTGAAQDGVTEPQLVLELERGAILHPSNLDELGMTPEWAAPIVERALQLHPPAWLEPDVTRPPSI</sequence>
<proteinExistence type="predicted"/>
<comment type="caution">
    <text evidence="1">The sequence shown here is derived from an EMBL/GenBank/DDBJ whole genome shotgun (WGS) entry which is preliminary data.</text>
</comment>
<dbReference type="AlphaFoldDB" id="A0A0R0D4S8"/>
<organism evidence="1 2">
    <name type="scientific">Stenotrophomonas chelatiphaga</name>
    <dbReference type="NCBI Taxonomy" id="517011"/>
    <lineage>
        <taxon>Bacteria</taxon>
        <taxon>Pseudomonadati</taxon>
        <taxon>Pseudomonadota</taxon>
        <taxon>Gammaproteobacteria</taxon>
        <taxon>Lysobacterales</taxon>
        <taxon>Lysobacteraceae</taxon>
        <taxon>Stenotrophomonas</taxon>
    </lineage>
</organism>
<dbReference type="PANTHER" id="PTHR39206">
    <property type="entry name" value="SLL8004 PROTEIN"/>
    <property type="match status" value="1"/>
</dbReference>
<dbReference type="EMBL" id="LDJK01000005">
    <property type="protein sequence ID" value="KRG77084.1"/>
    <property type="molecule type" value="Genomic_DNA"/>
</dbReference>
<protein>
    <recommendedName>
        <fullName evidence="3">UDP-N-acetylglucosamine kinase</fullName>
    </recommendedName>
</protein>
<evidence type="ECO:0000313" key="2">
    <source>
        <dbReference type="Proteomes" id="UP000051386"/>
    </source>
</evidence>
<accession>A0A0R0D4S8</accession>
<keyword evidence="2" id="KW-1185">Reference proteome</keyword>
<dbReference type="SUPFAM" id="SSF52540">
    <property type="entry name" value="P-loop containing nucleoside triphosphate hydrolases"/>
    <property type="match status" value="1"/>
</dbReference>